<evidence type="ECO:0000256" key="3">
    <source>
        <dbReference type="ARBA" id="ARBA00022741"/>
    </source>
</evidence>
<feature type="binding site" evidence="7">
    <location>
        <position position="501"/>
    </location>
    <ligand>
        <name>ATP</name>
        <dbReference type="ChEBI" id="CHEBI:30616"/>
    </ligand>
</feature>
<dbReference type="InterPro" id="IPR030616">
    <property type="entry name" value="Aur-like"/>
</dbReference>
<name>W3VGX0_MOEAP</name>
<dbReference type="InterPro" id="IPR000719">
    <property type="entry name" value="Prot_kinase_dom"/>
</dbReference>
<evidence type="ECO:0000256" key="4">
    <source>
        <dbReference type="ARBA" id="ARBA00022777"/>
    </source>
</evidence>
<feature type="region of interest" description="Disordered" evidence="9">
    <location>
        <begin position="1079"/>
        <end position="1104"/>
    </location>
</feature>
<keyword evidence="12" id="KW-1185">Reference proteome</keyword>
<dbReference type="Gene3D" id="1.10.510.10">
    <property type="entry name" value="Transferase(Phosphotransferase) domain 1"/>
    <property type="match status" value="1"/>
</dbReference>
<evidence type="ECO:0000256" key="1">
    <source>
        <dbReference type="ARBA" id="ARBA00022527"/>
    </source>
</evidence>
<dbReference type="PROSITE" id="PS00108">
    <property type="entry name" value="PROTEIN_KINASE_ST"/>
    <property type="match status" value="1"/>
</dbReference>
<feature type="domain" description="Protein kinase" evidence="10">
    <location>
        <begin position="447"/>
        <end position="762"/>
    </location>
</feature>
<evidence type="ECO:0000256" key="5">
    <source>
        <dbReference type="ARBA" id="ARBA00022840"/>
    </source>
</evidence>
<feature type="region of interest" description="Disordered" evidence="9">
    <location>
        <begin position="937"/>
        <end position="995"/>
    </location>
</feature>
<keyword evidence="3 7" id="KW-0547">Nucleotide-binding</keyword>
<dbReference type="HOGENOM" id="CLU_282710_0_0_1"/>
<dbReference type="EMBL" id="AWNI01000022">
    <property type="protein sequence ID" value="ETS60898.1"/>
    <property type="molecule type" value="Genomic_DNA"/>
</dbReference>
<sequence length="1104" mass="118414">MRKSNVAAASEDLKRKGEKKKKYAAFASSLFQHPHSSQATFCKAKKTRELEEASPSKSPQSGAWLSDDSLFKLGEMLALPRGGLGSMNSNQERTMAFPAPRAAKFDGVGRSTTPPLQRRRASKPVAPLDGDAGDALPVNRVKAVCGSWAAGAPRLSTAGPRLGFTSAFAFAFSLSVSRSFSSSAAAKSPIARAWLAPIRATLPSSRIDASSSLAVLWLALPVFSFLFADALLRALPSQLHRSPYTLITLGASSAQPAAAVRIPHPLLSIYPCRRSLWSLQPTIITTILTVAAHIHIDNVFLPARCFPTTFVDLSTSSSHTPVLVCICSGSTLFSARTSTESLASSRSPSTASAVLPTDRDCSSPSSRSPSRHRTACLAAFPPNRELASRHPATVEPALWLAISPASFNPHRPSAARSPLASPVTMSSASANQQHKNLIGHRIAEGRLELVQVLGLGAYGVVYLARDLHQHHGAYASTSSHQASASLLAAKEGHASGYYAVKCLNKVGLDARQRAFQRREIMLHTMASSHPNVVSLHRVIDDPQDPCVYVVLDYCPDGDLFSMITETQRYMLPSAVTRAAEAQGIEVAFTSERLKMDALIRDVFDQILDAVEFCHRMGIYHRDLKPENILCLRGGAKVVLADFGLATGDKTSSDFGCGSTFYMGPECQGGITRRLTSYSTAANDVWSLGVILVNLICGRNPWKQACPADDTFREYLRNPDFLKEILPISDGINSILKRVFTFRAEARCTIADLRRMVRGVDRLTATSAEIKARQQMARQAAAEAHAARQAEKAAAAAAYREQQRQQQAMVVRHVAAARKPESARVAHHPQVATFDKISQPVVYADDHAGYVAHGEATAIDDDSAAYENYSDSELDSSSCEGDGSFSPSDAPDGSDEGRHQQACVDWSRHPIALPAQDHLDRGAGSNYTSMSDVHASGASVAPSTAARGAMVPMHSSTSMDEREGQSDDCSSRSGSGESRRSSASYTGLPPTPQFVPHSVEENVQRGADYSPTPASKYAAPGQVSVVGGADESLLVGGKASTRGLPARWLQSRWDQDAASLAKVQETSAVLGNYAGGRQYASVPSRRQRPVGLGHQGAHPPMPAPY</sequence>
<evidence type="ECO:0000256" key="8">
    <source>
        <dbReference type="PIRSR" id="PIRSR630616-3"/>
    </source>
</evidence>
<feature type="binding site" evidence="7">
    <location>
        <position position="641"/>
    </location>
    <ligand>
        <name>ATP</name>
        <dbReference type="ChEBI" id="CHEBI:30616"/>
    </ligand>
</feature>
<evidence type="ECO:0000256" key="7">
    <source>
        <dbReference type="PIRSR" id="PIRSR630616-2"/>
    </source>
</evidence>
<feature type="binding site" evidence="7">
    <location>
        <begin position="626"/>
        <end position="627"/>
    </location>
    <ligand>
        <name>ATP</name>
        <dbReference type="ChEBI" id="CHEBI:30616"/>
    </ligand>
</feature>
<accession>W3VGX0</accession>
<evidence type="ECO:0000256" key="9">
    <source>
        <dbReference type="SAM" id="MobiDB-lite"/>
    </source>
</evidence>
<feature type="cross-link" description="Glycyl lysine isopeptide (Lys-Gly) (interchain with G-Cter in SUMO2)" evidence="8">
    <location>
        <position position="624"/>
    </location>
</feature>
<feature type="region of interest" description="Disordered" evidence="9">
    <location>
        <begin position="104"/>
        <end position="129"/>
    </location>
</feature>
<protein>
    <recommendedName>
        <fullName evidence="10">Protein kinase domain-containing protein</fullName>
    </recommendedName>
</protein>
<feature type="region of interest" description="Disordered" evidence="9">
    <location>
        <begin position="343"/>
        <end position="373"/>
    </location>
</feature>
<dbReference type="GO" id="GO:0005524">
    <property type="term" value="F:ATP binding"/>
    <property type="evidence" value="ECO:0007669"/>
    <property type="project" value="UniProtKB-KW"/>
</dbReference>
<organism evidence="11 12">
    <name type="scientific">Moesziomyces aphidis</name>
    <name type="common">Pseudozyma aphidis</name>
    <dbReference type="NCBI Taxonomy" id="84754"/>
    <lineage>
        <taxon>Eukaryota</taxon>
        <taxon>Fungi</taxon>
        <taxon>Dikarya</taxon>
        <taxon>Basidiomycota</taxon>
        <taxon>Ustilaginomycotina</taxon>
        <taxon>Ustilaginomycetes</taxon>
        <taxon>Ustilaginales</taxon>
        <taxon>Ustilaginaceae</taxon>
        <taxon>Moesziomyces</taxon>
    </lineage>
</organism>
<dbReference type="PANTHER" id="PTHR24350">
    <property type="entry name" value="SERINE/THREONINE-PROTEIN KINASE IAL-RELATED"/>
    <property type="match status" value="1"/>
</dbReference>
<feature type="region of interest" description="Disordered" evidence="9">
    <location>
        <begin position="34"/>
        <end position="65"/>
    </location>
</feature>
<gene>
    <name evidence="11" type="ORF">PaG_04817</name>
</gene>
<dbReference type="SMART" id="SM00220">
    <property type="entry name" value="S_TKc"/>
    <property type="match status" value="1"/>
</dbReference>
<evidence type="ECO:0000256" key="6">
    <source>
        <dbReference type="PIRSR" id="PIRSR630616-1"/>
    </source>
</evidence>
<comment type="caution">
    <text evidence="11">The sequence shown here is derived from an EMBL/GenBank/DDBJ whole genome shotgun (WGS) entry which is preliminary data.</text>
</comment>
<feature type="active site" description="Proton acceptor" evidence="6">
    <location>
        <position position="622"/>
    </location>
</feature>
<dbReference type="OrthoDB" id="541276at2759"/>
<feature type="compositionally biased region" description="Low complexity" evidence="9">
    <location>
        <begin position="970"/>
        <end position="983"/>
    </location>
</feature>
<dbReference type="InterPro" id="IPR008271">
    <property type="entry name" value="Ser/Thr_kinase_AS"/>
</dbReference>
<dbReference type="Pfam" id="PF00069">
    <property type="entry name" value="Pkinase"/>
    <property type="match status" value="1"/>
</dbReference>
<keyword evidence="2" id="KW-0808">Transferase</keyword>
<feature type="region of interest" description="Disordered" evidence="9">
    <location>
        <begin position="867"/>
        <end position="900"/>
    </location>
</feature>
<reference evidence="11 12" key="1">
    <citation type="journal article" date="2014" name="Genome Announc.">
        <title>Genome sequence of the basidiomycetous fungus Pseudozyma aphidis DSM70725, an efficient producer of biosurfactant mannosylerythritol lipids.</title>
        <authorList>
            <person name="Lorenz S."/>
            <person name="Guenther M."/>
            <person name="Grumaz C."/>
            <person name="Rupp S."/>
            <person name="Zibek S."/>
            <person name="Sohn K."/>
        </authorList>
    </citation>
    <scope>NUCLEOTIDE SEQUENCE [LARGE SCALE GENOMIC DNA]</scope>
    <source>
        <strain evidence="12">ATCC 32657 / CBS 517.83 / DSM 70725 / JCM 10318 / NBRC 10182 / NRRL Y-7954 / St-0401</strain>
    </source>
</reference>
<keyword evidence="5 7" id="KW-0067">ATP-binding</keyword>
<dbReference type="Proteomes" id="UP000019462">
    <property type="component" value="Unassembled WGS sequence"/>
</dbReference>
<evidence type="ECO:0000313" key="11">
    <source>
        <dbReference type="EMBL" id="ETS60898.1"/>
    </source>
</evidence>
<dbReference type="Gene3D" id="3.30.200.20">
    <property type="entry name" value="Phosphorylase Kinase, domain 1"/>
    <property type="match status" value="1"/>
</dbReference>
<dbReference type="SUPFAM" id="SSF56112">
    <property type="entry name" value="Protein kinase-like (PK-like)"/>
    <property type="match status" value="1"/>
</dbReference>
<dbReference type="GO" id="GO:0004674">
    <property type="term" value="F:protein serine/threonine kinase activity"/>
    <property type="evidence" value="ECO:0007669"/>
    <property type="project" value="UniProtKB-KW"/>
</dbReference>
<keyword evidence="4" id="KW-0418">Kinase</keyword>
<evidence type="ECO:0000259" key="10">
    <source>
        <dbReference type="PROSITE" id="PS50011"/>
    </source>
</evidence>
<keyword evidence="1" id="KW-0723">Serine/threonine-protein kinase</keyword>
<proteinExistence type="predicted"/>
<feature type="compositionally biased region" description="Low complexity" evidence="9">
    <location>
        <begin position="343"/>
        <end position="353"/>
    </location>
</feature>
<evidence type="ECO:0000256" key="2">
    <source>
        <dbReference type="ARBA" id="ARBA00022679"/>
    </source>
</evidence>
<evidence type="ECO:0000313" key="12">
    <source>
        <dbReference type="Proteomes" id="UP000019462"/>
    </source>
</evidence>
<dbReference type="AlphaFoldDB" id="W3VGX0"/>
<dbReference type="PROSITE" id="PS50011">
    <property type="entry name" value="PROTEIN_KINASE_DOM"/>
    <property type="match status" value="1"/>
</dbReference>
<dbReference type="InterPro" id="IPR011009">
    <property type="entry name" value="Kinase-like_dom_sf"/>
</dbReference>